<reference evidence="2 3" key="1">
    <citation type="submission" date="2019-04" db="EMBL/GenBank/DDBJ databases">
        <title>Sphingomonas psychrotolerans sp. nov., isolated from soil in the Tianshan Mountains, Xinjiang, China.</title>
        <authorList>
            <person name="Luo Y."/>
            <person name="Sheng H."/>
        </authorList>
    </citation>
    <scope>NUCLEOTIDE SEQUENCE [LARGE SCALE GENOMIC DNA]</scope>
    <source>
        <strain evidence="2 3">ZFGT-11</strain>
    </source>
</reference>
<organism evidence="2 3">
    <name type="scientific">Sphingomonas gei</name>
    <dbReference type="NCBI Taxonomy" id="1395960"/>
    <lineage>
        <taxon>Bacteria</taxon>
        <taxon>Pseudomonadati</taxon>
        <taxon>Pseudomonadota</taxon>
        <taxon>Alphaproteobacteria</taxon>
        <taxon>Sphingomonadales</taxon>
        <taxon>Sphingomonadaceae</taxon>
        <taxon>Sphingomonas</taxon>
    </lineage>
</organism>
<dbReference type="RefSeq" id="WP_135965620.1">
    <property type="nucleotide sequence ID" value="NZ_SRXT01000009.1"/>
</dbReference>
<dbReference type="PANTHER" id="PTHR14097:SF7">
    <property type="entry name" value="OXIDOREDUCTASE HTATIP2"/>
    <property type="match status" value="1"/>
</dbReference>
<dbReference type="Pfam" id="PF13460">
    <property type="entry name" value="NAD_binding_10"/>
    <property type="match status" value="1"/>
</dbReference>
<dbReference type="AlphaFoldDB" id="A0A4S1X2A4"/>
<evidence type="ECO:0000313" key="3">
    <source>
        <dbReference type="Proteomes" id="UP000306147"/>
    </source>
</evidence>
<dbReference type="InterPro" id="IPR016040">
    <property type="entry name" value="NAD(P)-bd_dom"/>
</dbReference>
<comment type="caution">
    <text evidence="2">The sequence shown here is derived from an EMBL/GenBank/DDBJ whole genome shotgun (WGS) entry which is preliminary data.</text>
</comment>
<dbReference type="PANTHER" id="PTHR14097">
    <property type="entry name" value="OXIDOREDUCTASE HTATIP2"/>
    <property type="match status" value="1"/>
</dbReference>
<evidence type="ECO:0000259" key="1">
    <source>
        <dbReference type="Pfam" id="PF13460"/>
    </source>
</evidence>
<dbReference type="Gene3D" id="3.40.50.720">
    <property type="entry name" value="NAD(P)-binding Rossmann-like Domain"/>
    <property type="match status" value="1"/>
</dbReference>
<dbReference type="InterPro" id="IPR036291">
    <property type="entry name" value="NAD(P)-bd_dom_sf"/>
</dbReference>
<dbReference type="SUPFAM" id="SSF51735">
    <property type="entry name" value="NAD(P)-binding Rossmann-fold domains"/>
    <property type="match status" value="1"/>
</dbReference>
<gene>
    <name evidence="2" type="ORF">E5A73_19995</name>
</gene>
<sequence length="211" mass="22994">MTKLLVVGATGLVGSCVVEQALADVRISQVIALTRRPIATRGRLENIVIDFSNMPDQADWWSVDGVVSALGTTRATTRSRSDYRSIDYEYPLAIARHARDHGATRFALTSSLGANPGSRFAYTRTKGELEVELQKLGFPSLTIVRPSVLQGDREHQRADERAAQIIAGFLAPILPRRLRISPASAVAALLINGVVQGLQGVHLRSNKDMPR</sequence>
<protein>
    <submittedName>
        <fullName evidence="2">NAD-dependent epimerase/dehydratase family protein</fullName>
    </submittedName>
</protein>
<name>A0A4S1X2A4_9SPHN</name>
<dbReference type="EMBL" id="SRXT01000009">
    <property type="protein sequence ID" value="TGX49127.1"/>
    <property type="molecule type" value="Genomic_DNA"/>
</dbReference>
<evidence type="ECO:0000313" key="2">
    <source>
        <dbReference type="EMBL" id="TGX49127.1"/>
    </source>
</evidence>
<keyword evidence="3" id="KW-1185">Reference proteome</keyword>
<accession>A0A4S1X2A4</accession>
<proteinExistence type="predicted"/>
<dbReference type="Proteomes" id="UP000306147">
    <property type="component" value="Unassembled WGS sequence"/>
</dbReference>
<feature type="domain" description="NAD(P)-binding" evidence="1">
    <location>
        <begin position="8"/>
        <end position="155"/>
    </location>
</feature>
<dbReference type="OrthoDB" id="9798632at2"/>
<dbReference type="PROSITE" id="PS51257">
    <property type="entry name" value="PROKAR_LIPOPROTEIN"/>
    <property type="match status" value="1"/>
</dbReference>